<dbReference type="EMBL" id="CAEKDK010000007">
    <property type="protein sequence ID" value="CAB4285864.1"/>
    <property type="molecule type" value="Genomic_DNA"/>
</dbReference>
<evidence type="ECO:0000313" key="3">
    <source>
        <dbReference type="Proteomes" id="UP000507222"/>
    </source>
</evidence>
<dbReference type="Gene3D" id="2.40.70.10">
    <property type="entry name" value="Acid Proteases"/>
    <property type="match status" value="2"/>
</dbReference>
<dbReference type="Pfam" id="PF04827">
    <property type="entry name" value="Plant_tran"/>
    <property type="match status" value="1"/>
</dbReference>
<dbReference type="InterPro" id="IPR021109">
    <property type="entry name" value="Peptidase_aspartic_dom_sf"/>
</dbReference>
<reference evidence="2 3" key="1">
    <citation type="submission" date="2020-05" db="EMBL/GenBank/DDBJ databases">
        <authorList>
            <person name="Campoy J."/>
            <person name="Schneeberger K."/>
            <person name="Spophaly S."/>
        </authorList>
    </citation>
    <scope>NUCLEOTIDE SEQUENCE [LARGE SCALE GENOMIC DNA]</scope>
    <source>
        <strain evidence="2">PruArmRojPasFocal</strain>
    </source>
</reference>
<dbReference type="PANTHER" id="PTHR13683:SF875">
    <property type="entry name" value="EUKARYOTIC ASPARTYL PROTEASE FAMILY PROTEIN"/>
    <property type="match status" value="1"/>
</dbReference>
<dbReference type="GO" id="GO:0004190">
    <property type="term" value="F:aspartic-type endopeptidase activity"/>
    <property type="evidence" value="ECO:0007669"/>
    <property type="project" value="InterPro"/>
</dbReference>
<accession>A0A6J5VDC4</accession>
<organism evidence="2 3">
    <name type="scientific">Prunus armeniaca</name>
    <name type="common">Apricot</name>
    <name type="synonym">Armeniaca vulgaris</name>
    <dbReference type="NCBI Taxonomy" id="36596"/>
    <lineage>
        <taxon>Eukaryota</taxon>
        <taxon>Viridiplantae</taxon>
        <taxon>Streptophyta</taxon>
        <taxon>Embryophyta</taxon>
        <taxon>Tracheophyta</taxon>
        <taxon>Spermatophyta</taxon>
        <taxon>Magnoliopsida</taxon>
        <taxon>eudicotyledons</taxon>
        <taxon>Gunneridae</taxon>
        <taxon>Pentapetalae</taxon>
        <taxon>rosids</taxon>
        <taxon>fabids</taxon>
        <taxon>Rosales</taxon>
        <taxon>Rosaceae</taxon>
        <taxon>Amygdaloideae</taxon>
        <taxon>Amygdaleae</taxon>
        <taxon>Prunus</taxon>
    </lineage>
</organism>
<sequence length="270" mass="30052">MPGVFNDLNVLYKSPLLYDVIQGRALQVRYYQDGIYPNWNTIVQSFSNPQGRQHQLFSRMQEVYRKDVERAFRILHAVHTALDGIFGFSQGPLSDISQLLSQGLTPKVLSHCLKGDDNGGGTLVLGEILEPSIFYSPLVPPWEWEKEIKTRFRATDFRCHHYYLNLQSIAINGKILPIDPTTFTLHDGGTIINLGTTLAYLVEEAHVPFVRAITSAVSPFVTPFISYGTSVIILAEVFPIVSLNFAASASMVLKPEEYLTCSGGVTILGD</sequence>
<feature type="domain" description="Xylanase inhibitor C-terminal" evidence="1">
    <location>
        <begin position="161"/>
        <end position="258"/>
    </location>
</feature>
<dbReference type="PANTHER" id="PTHR13683">
    <property type="entry name" value="ASPARTYL PROTEASES"/>
    <property type="match status" value="1"/>
</dbReference>
<dbReference type="SUPFAM" id="SSF50630">
    <property type="entry name" value="Acid proteases"/>
    <property type="match status" value="1"/>
</dbReference>
<dbReference type="InterPro" id="IPR032799">
    <property type="entry name" value="TAXi_C"/>
</dbReference>
<dbReference type="InterPro" id="IPR006912">
    <property type="entry name" value="Harbinger_derived_prot"/>
</dbReference>
<dbReference type="Pfam" id="PF14541">
    <property type="entry name" value="TAXi_C"/>
    <property type="match status" value="1"/>
</dbReference>
<evidence type="ECO:0000259" key="1">
    <source>
        <dbReference type="Pfam" id="PF14541"/>
    </source>
</evidence>
<dbReference type="InterPro" id="IPR001461">
    <property type="entry name" value="Aspartic_peptidase_A1"/>
</dbReference>
<protein>
    <recommendedName>
        <fullName evidence="1">Xylanase inhibitor C-terminal domain-containing protein</fullName>
    </recommendedName>
</protein>
<dbReference type="GO" id="GO:0006508">
    <property type="term" value="P:proteolysis"/>
    <property type="evidence" value="ECO:0007669"/>
    <property type="project" value="InterPro"/>
</dbReference>
<proteinExistence type="predicted"/>
<name>A0A6J5VDC4_PRUAR</name>
<gene>
    <name evidence="2" type="ORF">CURHAP_LOCUS41855</name>
</gene>
<evidence type="ECO:0000313" key="2">
    <source>
        <dbReference type="EMBL" id="CAB4285864.1"/>
    </source>
</evidence>
<dbReference type="AlphaFoldDB" id="A0A6J5VDC4"/>
<dbReference type="Proteomes" id="UP000507222">
    <property type="component" value="Unassembled WGS sequence"/>
</dbReference>